<dbReference type="Pfam" id="PF01730">
    <property type="entry name" value="UreF"/>
    <property type="match status" value="1"/>
</dbReference>
<dbReference type="InterPro" id="IPR038277">
    <property type="entry name" value="UreF_sf"/>
</dbReference>
<evidence type="ECO:0000313" key="4">
    <source>
        <dbReference type="Proteomes" id="UP001236415"/>
    </source>
</evidence>
<dbReference type="EMBL" id="CP127162">
    <property type="protein sequence ID" value="WIV20154.1"/>
    <property type="molecule type" value="Genomic_DNA"/>
</dbReference>
<keyword evidence="4" id="KW-1185">Reference proteome</keyword>
<evidence type="ECO:0000256" key="2">
    <source>
        <dbReference type="ARBA" id="ARBA00023186"/>
    </source>
</evidence>
<evidence type="ECO:0000256" key="1">
    <source>
        <dbReference type="ARBA" id="ARBA00022988"/>
    </source>
</evidence>
<organism evidence="3 4">
    <name type="scientific">Paenibacillus polygoni</name>
    <dbReference type="NCBI Taxonomy" id="3050112"/>
    <lineage>
        <taxon>Bacteria</taxon>
        <taxon>Bacillati</taxon>
        <taxon>Bacillota</taxon>
        <taxon>Bacilli</taxon>
        <taxon>Bacillales</taxon>
        <taxon>Paenibacillaceae</taxon>
        <taxon>Paenibacillus</taxon>
    </lineage>
</organism>
<dbReference type="Proteomes" id="UP001236415">
    <property type="component" value="Chromosome"/>
</dbReference>
<protein>
    <submittedName>
        <fullName evidence="3">Urease accessory UreF family protein</fullName>
    </submittedName>
</protein>
<gene>
    <name evidence="3" type="ORF">QPK24_05455</name>
</gene>
<dbReference type="InterPro" id="IPR002639">
    <property type="entry name" value="UreF"/>
</dbReference>
<keyword evidence="2" id="KW-0143">Chaperone</keyword>
<accession>A0ABY8X868</accession>
<sequence length="240" mass="27135">MNRGNKLLDYVKLLDSSLQVGGFSHSFGLKSKIETGMIHTSQDFETFMRHELYPNLIRIEGMAIKGTYTAAANQDYQRIALIDKTLHGQHSPAAEQPNSSRTTGKRLIKLSKALHPWMDFSPLEKAAEQYGAVISLPIVHAWINYEIGVPLINAVSSYLHAAKNVCFLHARQLLFIKPNELEQLHKTLGEHLDQEWNKLDLSDSSVFLPSRFTVQPFLPNFPFPEEGTKAFRAPSRLSSY</sequence>
<dbReference type="PANTHER" id="PTHR33620">
    <property type="entry name" value="UREASE ACCESSORY PROTEIN F"/>
    <property type="match status" value="1"/>
</dbReference>
<dbReference type="Gene3D" id="1.10.4190.10">
    <property type="entry name" value="Urease accessory protein UreF"/>
    <property type="match status" value="1"/>
</dbReference>
<dbReference type="RefSeq" id="WP_285746828.1">
    <property type="nucleotide sequence ID" value="NZ_CP127162.1"/>
</dbReference>
<evidence type="ECO:0000313" key="3">
    <source>
        <dbReference type="EMBL" id="WIV20154.1"/>
    </source>
</evidence>
<proteinExistence type="predicted"/>
<reference evidence="3 4" key="1">
    <citation type="submission" date="2023-06" db="EMBL/GenBank/DDBJ databases">
        <title>Paenibacillus polygonum sp. nov., an endophytic bacterium, isolated from Polygonum lapathifolium L. in Nanji Wetland National Nature Reserve, South of Poyang Lake, Jiangxi Province, China.</title>
        <authorList>
            <person name="Yu Z."/>
        </authorList>
    </citation>
    <scope>NUCLEOTIDE SEQUENCE [LARGE SCALE GENOMIC DNA]</scope>
    <source>
        <strain evidence="3 4">C31</strain>
    </source>
</reference>
<dbReference type="PANTHER" id="PTHR33620:SF1">
    <property type="entry name" value="UREASE ACCESSORY PROTEIN F"/>
    <property type="match status" value="1"/>
</dbReference>
<name>A0ABY8X868_9BACL</name>
<keyword evidence="1" id="KW-0996">Nickel insertion</keyword>